<sequence length="116" mass="13140">MLLLVKFSKLERIFRSSNDLTLKHLNSNFTPLMLPSSYQNAVFYFPSLEGVRHPFRAFQNGADGEIRRGGESGRKPQRINYPHWARAADNLISTKGLEFTLQRPTYGCVSSHLGAV</sequence>
<organism evidence="1 2">
    <name type="scientific">Caerostris extrusa</name>
    <name type="common">Bark spider</name>
    <name type="synonym">Caerostris bankana</name>
    <dbReference type="NCBI Taxonomy" id="172846"/>
    <lineage>
        <taxon>Eukaryota</taxon>
        <taxon>Metazoa</taxon>
        <taxon>Ecdysozoa</taxon>
        <taxon>Arthropoda</taxon>
        <taxon>Chelicerata</taxon>
        <taxon>Arachnida</taxon>
        <taxon>Araneae</taxon>
        <taxon>Araneomorphae</taxon>
        <taxon>Entelegynae</taxon>
        <taxon>Araneoidea</taxon>
        <taxon>Araneidae</taxon>
        <taxon>Caerostris</taxon>
    </lineage>
</organism>
<dbReference type="AlphaFoldDB" id="A0AAV4V759"/>
<keyword evidence="2" id="KW-1185">Reference proteome</keyword>
<gene>
    <name evidence="1" type="ORF">CEXT_320891</name>
</gene>
<evidence type="ECO:0000313" key="2">
    <source>
        <dbReference type="Proteomes" id="UP001054945"/>
    </source>
</evidence>
<reference evidence="1 2" key="1">
    <citation type="submission" date="2021-06" db="EMBL/GenBank/DDBJ databases">
        <title>Caerostris extrusa draft genome.</title>
        <authorList>
            <person name="Kono N."/>
            <person name="Arakawa K."/>
        </authorList>
    </citation>
    <scope>NUCLEOTIDE SEQUENCE [LARGE SCALE GENOMIC DNA]</scope>
</reference>
<accession>A0AAV4V759</accession>
<protein>
    <submittedName>
        <fullName evidence="1">Uncharacterized protein</fullName>
    </submittedName>
</protein>
<evidence type="ECO:0000313" key="1">
    <source>
        <dbReference type="EMBL" id="GIY65951.1"/>
    </source>
</evidence>
<dbReference type="Proteomes" id="UP001054945">
    <property type="component" value="Unassembled WGS sequence"/>
</dbReference>
<proteinExistence type="predicted"/>
<name>A0AAV4V759_CAEEX</name>
<comment type="caution">
    <text evidence="1">The sequence shown here is derived from an EMBL/GenBank/DDBJ whole genome shotgun (WGS) entry which is preliminary data.</text>
</comment>
<dbReference type="EMBL" id="BPLR01014054">
    <property type="protein sequence ID" value="GIY65951.1"/>
    <property type="molecule type" value="Genomic_DNA"/>
</dbReference>